<dbReference type="EMBL" id="FOQL01000005">
    <property type="protein sequence ID" value="SFJ07679.1"/>
    <property type="molecule type" value="Genomic_DNA"/>
</dbReference>
<dbReference type="STRING" id="425504.SAMN05216206_3454"/>
<organism evidence="1 2">
    <name type="scientific">Pseudomonas guineae</name>
    <dbReference type="NCBI Taxonomy" id="425504"/>
    <lineage>
        <taxon>Bacteria</taxon>
        <taxon>Pseudomonadati</taxon>
        <taxon>Pseudomonadota</taxon>
        <taxon>Gammaproteobacteria</taxon>
        <taxon>Pseudomonadales</taxon>
        <taxon>Pseudomonadaceae</taxon>
        <taxon>Pseudomonas</taxon>
    </lineage>
</organism>
<gene>
    <name evidence="1" type="ORF">SAMN05216206_3454</name>
</gene>
<accession>A0A1I3NEU6</accession>
<dbReference type="Proteomes" id="UP000243606">
    <property type="component" value="Unassembled WGS sequence"/>
</dbReference>
<reference evidence="2" key="1">
    <citation type="submission" date="2016-10" db="EMBL/GenBank/DDBJ databases">
        <authorList>
            <person name="Varghese N."/>
            <person name="Submissions S."/>
        </authorList>
    </citation>
    <scope>NUCLEOTIDE SEQUENCE [LARGE SCALE GENOMIC DNA]</scope>
    <source>
        <strain evidence="2">LMG 24016</strain>
    </source>
</reference>
<dbReference type="RefSeq" id="WP_244154008.1">
    <property type="nucleotide sequence ID" value="NZ_FOQL01000005.1"/>
</dbReference>
<protein>
    <submittedName>
        <fullName evidence="1">Uncharacterized protein</fullName>
    </submittedName>
</protein>
<keyword evidence="2" id="KW-1185">Reference proteome</keyword>
<dbReference type="AlphaFoldDB" id="A0A1I3NEU6"/>
<evidence type="ECO:0000313" key="2">
    <source>
        <dbReference type="Proteomes" id="UP000243606"/>
    </source>
</evidence>
<evidence type="ECO:0000313" key="1">
    <source>
        <dbReference type="EMBL" id="SFJ07679.1"/>
    </source>
</evidence>
<proteinExistence type="predicted"/>
<sequence>MTAANVTPLVPEATPASDLIADALAKLKQDPGALFEVEVLVLLRQARKADPARWARIRHAAKEAKSVSLADLDKLTQDGANDSAEGDSEIFPEVTLWPTPVDGAELLDGLAIIIRRHVIADPATIHAAALWAALTWFIDVVNVAPIANVTAPEKRCGKTVLLGLPSAGRVQHRPRRTVPCPATLAADPVD</sequence>
<name>A0A1I3NEU6_9PSED</name>